<accession>A0A9Q0FGW9</accession>
<evidence type="ECO:0000313" key="3">
    <source>
        <dbReference type="Proteomes" id="UP001141552"/>
    </source>
</evidence>
<protein>
    <submittedName>
        <fullName evidence="2">Uncharacterized protein</fullName>
    </submittedName>
</protein>
<reference evidence="2" key="2">
    <citation type="journal article" date="2023" name="Plants (Basel)">
        <title>Annotation of the Turnera subulata (Passifloraceae) Draft Genome Reveals the S-Locus Evolved after the Divergence of Turneroideae from Passifloroideae in a Stepwise Manner.</title>
        <authorList>
            <person name="Henning P.M."/>
            <person name="Roalson E.H."/>
            <person name="Mir W."/>
            <person name="McCubbin A.G."/>
            <person name="Shore J.S."/>
        </authorList>
    </citation>
    <scope>NUCLEOTIDE SEQUENCE</scope>
    <source>
        <strain evidence="2">F60SS</strain>
    </source>
</reference>
<dbReference type="Proteomes" id="UP001141552">
    <property type="component" value="Unassembled WGS sequence"/>
</dbReference>
<dbReference type="EMBL" id="JAKUCV010005622">
    <property type="protein sequence ID" value="KAJ4830529.1"/>
    <property type="molecule type" value="Genomic_DNA"/>
</dbReference>
<feature type="non-terminal residue" evidence="2">
    <location>
        <position position="74"/>
    </location>
</feature>
<keyword evidence="3" id="KW-1185">Reference proteome</keyword>
<gene>
    <name evidence="2" type="ORF">Tsubulata_029606</name>
</gene>
<keyword evidence="1" id="KW-1133">Transmembrane helix</keyword>
<name>A0A9Q0FGW9_9ROSI</name>
<reference evidence="2" key="1">
    <citation type="submission" date="2022-02" db="EMBL/GenBank/DDBJ databases">
        <authorList>
            <person name="Henning P.M."/>
            <person name="McCubbin A.G."/>
            <person name="Shore J.S."/>
        </authorList>
    </citation>
    <scope>NUCLEOTIDE SEQUENCE</scope>
    <source>
        <strain evidence="2">F60SS</strain>
        <tissue evidence="2">Leaves</tissue>
    </source>
</reference>
<feature type="transmembrane region" description="Helical" evidence="1">
    <location>
        <begin position="52"/>
        <end position="72"/>
    </location>
</feature>
<keyword evidence="1" id="KW-0472">Membrane</keyword>
<evidence type="ECO:0000313" key="2">
    <source>
        <dbReference type="EMBL" id="KAJ4830529.1"/>
    </source>
</evidence>
<organism evidence="2 3">
    <name type="scientific">Turnera subulata</name>
    <dbReference type="NCBI Taxonomy" id="218843"/>
    <lineage>
        <taxon>Eukaryota</taxon>
        <taxon>Viridiplantae</taxon>
        <taxon>Streptophyta</taxon>
        <taxon>Embryophyta</taxon>
        <taxon>Tracheophyta</taxon>
        <taxon>Spermatophyta</taxon>
        <taxon>Magnoliopsida</taxon>
        <taxon>eudicotyledons</taxon>
        <taxon>Gunneridae</taxon>
        <taxon>Pentapetalae</taxon>
        <taxon>rosids</taxon>
        <taxon>fabids</taxon>
        <taxon>Malpighiales</taxon>
        <taxon>Passifloraceae</taxon>
        <taxon>Turnera</taxon>
    </lineage>
</organism>
<sequence length="74" mass="8175">NASSTSATACTPTLYLLHNAGTRHSPSDSCEEEDEDRLRAAEISERASERSLLYTVLVVVYVFFLLVLGDLLRT</sequence>
<evidence type="ECO:0000256" key="1">
    <source>
        <dbReference type="SAM" id="Phobius"/>
    </source>
</evidence>
<keyword evidence="1" id="KW-0812">Transmembrane</keyword>
<proteinExistence type="predicted"/>
<dbReference type="AlphaFoldDB" id="A0A9Q0FGW9"/>
<comment type="caution">
    <text evidence="2">The sequence shown here is derived from an EMBL/GenBank/DDBJ whole genome shotgun (WGS) entry which is preliminary data.</text>
</comment>